<feature type="domain" description="HTH cro/C1-type" evidence="2">
    <location>
        <begin position="13"/>
        <end position="60"/>
    </location>
</feature>
<dbReference type="HOGENOM" id="CLU_105312_0_0_10"/>
<dbReference type="InterPro" id="IPR010982">
    <property type="entry name" value="Lambda_DNA-bd_dom_sf"/>
</dbReference>
<dbReference type="KEGG" id="wvi:Weevi_1821"/>
<dbReference type="eggNOG" id="COG3093">
    <property type="taxonomic scope" value="Bacteria"/>
</dbReference>
<dbReference type="Proteomes" id="UP000008641">
    <property type="component" value="Chromosome"/>
</dbReference>
<evidence type="ECO:0000259" key="2">
    <source>
        <dbReference type="PROSITE" id="PS50943"/>
    </source>
</evidence>
<keyword evidence="4" id="KW-1185">Reference proteome</keyword>
<name>F0P0L2_WEEVC</name>
<evidence type="ECO:0000313" key="3">
    <source>
        <dbReference type="EMBL" id="ADX68511.1"/>
    </source>
</evidence>
<sequence length="166" mass="19412">MIERLNKILDYYGLTPSEFADQIEVQRSSLSHIFSGRNNPSLDFVMKVKHQFPEISTDWMIFGDGEMIENSTPLPDEENVHTINFELDMTQDDFSEKNQHRQSSLHESKKENQNNNFVTSESSPDKTNSEEITASTSLYPTNEKKREIERIVFFYKNGKFEVYDNN</sequence>
<dbReference type="AlphaFoldDB" id="F0P0L2"/>
<dbReference type="InterPro" id="IPR001387">
    <property type="entry name" value="Cro/C1-type_HTH"/>
</dbReference>
<feature type="compositionally biased region" description="Polar residues" evidence="1">
    <location>
        <begin position="113"/>
        <end position="122"/>
    </location>
</feature>
<dbReference type="SMART" id="SM00530">
    <property type="entry name" value="HTH_XRE"/>
    <property type="match status" value="1"/>
</dbReference>
<feature type="compositionally biased region" description="Basic and acidic residues" evidence="1">
    <location>
        <begin position="94"/>
        <end position="112"/>
    </location>
</feature>
<dbReference type="PROSITE" id="PS50943">
    <property type="entry name" value="HTH_CROC1"/>
    <property type="match status" value="1"/>
</dbReference>
<evidence type="ECO:0000313" key="4">
    <source>
        <dbReference type="Proteomes" id="UP000008641"/>
    </source>
</evidence>
<dbReference type="STRING" id="865938.Weevi_1821"/>
<dbReference type="SUPFAM" id="SSF47413">
    <property type="entry name" value="lambda repressor-like DNA-binding domains"/>
    <property type="match status" value="1"/>
</dbReference>
<protein>
    <submittedName>
        <fullName evidence="3">Helix-turn-helix domain protein</fullName>
    </submittedName>
</protein>
<dbReference type="Pfam" id="PF01381">
    <property type="entry name" value="HTH_3"/>
    <property type="match status" value="1"/>
</dbReference>
<feature type="region of interest" description="Disordered" evidence="1">
    <location>
        <begin position="94"/>
        <end position="138"/>
    </location>
</feature>
<dbReference type="GO" id="GO:0003677">
    <property type="term" value="F:DNA binding"/>
    <property type="evidence" value="ECO:0007669"/>
    <property type="project" value="InterPro"/>
</dbReference>
<accession>F0P0L2</accession>
<gene>
    <name evidence="3" type="ordered locus">Weevi_1821</name>
</gene>
<evidence type="ECO:0000256" key="1">
    <source>
        <dbReference type="SAM" id="MobiDB-lite"/>
    </source>
</evidence>
<reference evidence="4" key="2">
    <citation type="journal article" date="2011" name="Stand. Genomic Sci.">
        <title>Complete genome sequence of Weeksella virosa type strain (9751T).</title>
        <authorList>
            <person name="Lang E."/>
            <person name="Teshima H."/>
            <person name="Lucas S."/>
            <person name="Lapidus A."/>
            <person name="Hammon N."/>
            <person name="Deshpande S."/>
            <person name="Nolan M."/>
            <person name="Cheng J."/>
            <person name="Pitluck S."/>
            <person name="Liolios K."/>
            <person name="Pagani I."/>
            <person name="Mikhailova N."/>
            <person name="Ivanova N."/>
            <person name="Mavromatis K."/>
            <person name="Pati A."/>
            <person name="Tapia R."/>
            <person name="Han C."/>
            <person name="Goodwin L."/>
            <person name="Chen A."/>
            <person name="Palaniappan K."/>
            <person name="Land M."/>
            <person name="Hauser L."/>
            <person name="Chang Y."/>
            <person name="Jeffries C."/>
            <person name="Brambilla E."/>
            <person name="Kopitz M."/>
            <person name="Rohde M."/>
            <person name="Goker M."/>
            <person name="Tindall B."/>
            <person name="Detter J."/>
            <person name="Woyke T."/>
            <person name="Bristow J."/>
            <person name="Eisen J."/>
            <person name="Markowitz V."/>
            <person name="Hugenholtz P."/>
            <person name="Klenk H."/>
            <person name="Kyrpides N."/>
        </authorList>
    </citation>
    <scope>NUCLEOTIDE SEQUENCE [LARGE SCALE GENOMIC DNA]</scope>
    <source>
        <strain evidence="4">ATCC 43766 / DSM 16922 / JCM 21250 / NBRC 16016 / NCTC 11634 / CL345/78</strain>
    </source>
</reference>
<organism evidence="3 4">
    <name type="scientific">Weeksella virosa (strain ATCC 43766 / DSM 16922 / JCM 21250 / CCUG 30538 / CDC 9751 / IAM 14551 / NBRC 16016 / NCTC 11634 / CL345/78)</name>
    <dbReference type="NCBI Taxonomy" id="865938"/>
    <lineage>
        <taxon>Bacteria</taxon>
        <taxon>Pseudomonadati</taxon>
        <taxon>Bacteroidota</taxon>
        <taxon>Flavobacteriia</taxon>
        <taxon>Flavobacteriales</taxon>
        <taxon>Weeksellaceae</taxon>
        <taxon>Weeksella</taxon>
    </lineage>
</organism>
<proteinExistence type="predicted"/>
<dbReference type="CDD" id="cd00093">
    <property type="entry name" value="HTH_XRE"/>
    <property type="match status" value="1"/>
</dbReference>
<dbReference type="Gene3D" id="1.10.260.40">
    <property type="entry name" value="lambda repressor-like DNA-binding domains"/>
    <property type="match status" value="1"/>
</dbReference>
<reference evidence="3 4" key="1">
    <citation type="journal article" date="2011" name="Stand. Genomic Sci.">
        <title>Complete genome sequence of Weeksella virosa type strain (9751).</title>
        <authorList>
            <person name="Lang E."/>
            <person name="Teshima H."/>
            <person name="Lucas S."/>
            <person name="Lapidus A."/>
            <person name="Hammon N."/>
            <person name="Deshpande S."/>
            <person name="Nolan M."/>
            <person name="Cheng J.F."/>
            <person name="Pitluck S."/>
            <person name="Liolios K."/>
            <person name="Pagani I."/>
            <person name="Mikhailova N."/>
            <person name="Ivanova N."/>
            <person name="Mavromatis K."/>
            <person name="Pati A."/>
            <person name="Tapia R."/>
            <person name="Han C."/>
            <person name="Goodwin L."/>
            <person name="Chen A."/>
            <person name="Palaniappan K."/>
            <person name="Land M."/>
            <person name="Hauser L."/>
            <person name="Chang Y.J."/>
            <person name="Jeffries C.D."/>
            <person name="Brambilla E.M."/>
            <person name="Kopitz M."/>
            <person name="Rohde M."/>
            <person name="Goker M."/>
            <person name="Tindall B.J."/>
            <person name="Detter J.C."/>
            <person name="Woyke T."/>
            <person name="Bristow J."/>
            <person name="Eisen J.A."/>
            <person name="Markowitz V."/>
            <person name="Hugenholtz P."/>
            <person name="Klenk H.P."/>
            <person name="Kyrpides N.C."/>
        </authorList>
    </citation>
    <scope>NUCLEOTIDE SEQUENCE [LARGE SCALE GENOMIC DNA]</scope>
    <source>
        <strain evidence="4">ATCC 43766 / DSM 16922 / JCM 21250 / NBRC 16016 / NCTC 11634 / CL345/78</strain>
    </source>
</reference>
<dbReference type="EMBL" id="CP002455">
    <property type="protein sequence ID" value="ADX68511.1"/>
    <property type="molecule type" value="Genomic_DNA"/>
</dbReference>